<keyword evidence="3" id="KW-1185">Reference proteome</keyword>
<reference evidence="2 3" key="1">
    <citation type="submission" date="2014-11" db="EMBL/GenBank/DDBJ databases">
        <authorList>
            <person name="Fedida A."/>
            <person name="Lindell D."/>
        </authorList>
    </citation>
    <scope>NUCLEOTIDE SEQUENCE [LARGE SCALE GENOMIC DNA]</scope>
</reference>
<evidence type="ECO:0000313" key="2">
    <source>
        <dbReference type="EMBL" id="AJK27660.1"/>
    </source>
</evidence>
<evidence type="ECO:0000256" key="1">
    <source>
        <dbReference type="SAM" id="Phobius"/>
    </source>
</evidence>
<dbReference type="KEGG" id="vg:26516778"/>
<protein>
    <submittedName>
        <fullName evidence="2">High light inducible protein</fullName>
    </submittedName>
</protein>
<dbReference type="OrthoDB" id="29107at10239"/>
<dbReference type="EMBL" id="KP211958">
    <property type="protein sequence ID" value="AJK27660.1"/>
    <property type="molecule type" value="Genomic_DNA"/>
</dbReference>
<dbReference type="RefSeq" id="YP_009188288.1">
    <property type="nucleotide sequence ID" value="NC_028663.1"/>
</dbReference>
<name>A0A0C5AMZ1_9CAUD</name>
<keyword evidence="1" id="KW-1133">Transmembrane helix</keyword>
<evidence type="ECO:0000313" key="3">
    <source>
        <dbReference type="Proteomes" id="UP000032135"/>
    </source>
</evidence>
<accession>A0A0C5AMZ1</accession>
<gene>
    <name evidence="2" type="primary">hli</name>
    <name evidence="2" type="ORF">PTIM40_215</name>
</gene>
<keyword evidence="1" id="KW-0812">Transmembrane</keyword>
<feature type="transmembrane region" description="Helical" evidence="1">
    <location>
        <begin position="12"/>
        <end position="33"/>
    </location>
</feature>
<keyword evidence="1" id="KW-0472">Membrane</keyword>
<sequence length="37" mass="4042">MSNNDIFIKAQGRAAMMGFITICTVYAFTGQLLPGFI</sequence>
<dbReference type="GeneID" id="26516778"/>
<dbReference type="Proteomes" id="UP000032135">
    <property type="component" value="Segment"/>
</dbReference>
<organism evidence="2 3">
    <name type="scientific">Cyanophage P-TIM40</name>
    <dbReference type="NCBI Taxonomy" id="1589733"/>
    <lineage>
        <taxon>Viruses</taxon>
        <taxon>Duplodnaviria</taxon>
        <taxon>Heunggongvirae</taxon>
        <taxon>Uroviricota</taxon>
        <taxon>Caudoviricetes</taxon>
        <taxon>Pantevenvirales</taxon>
        <taxon>Kyanoviridae</taxon>
        <taxon>Libanvirus</taxon>
        <taxon>Libanvirus ptim40</taxon>
    </lineage>
</organism>
<proteinExistence type="predicted"/>